<keyword evidence="1 2" id="KW-0732">Signal</keyword>
<feature type="chain" id="PRO_5028170439" evidence="2">
    <location>
        <begin position="23"/>
        <end position="122"/>
    </location>
</feature>
<name>A0A6P5Z8L4_DURZI</name>
<evidence type="ECO:0000313" key="4">
    <source>
        <dbReference type="RefSeq" id="XP_022748827.1"/>
    </source>
</evidence>
<proteinExistence type="predicted"/>
<dbReference type="InterPro" id="IPR040361">
    <property type="entry name" value="TPD1"/>
</dbReference>
<dbReference type="GO" id="GO:0001709">
    <property type="term" value="P:cell fate determination"/>
    <property type="evidence" value="ECO:0007669"/>
    <property type="project" value="TreeGrafter"/>
</dbReference>
<dbReference type="Proteomes" id="UP000515121">
    <property type="component" value="Unplaced"/>
</dbReference>
<evidence type="ECO:0000313" key="3">
    <source>
        <dbReference type="Proteomes" id="UP000515121"/>
    </source>
</evidence>
<dbReference type="GeneID" id="111298334"/>
<organism evidence="3 4">
    <name type="scientific">Durio zibethinus</name>
    <name type="common">Durian</name>
    <dbReference type="NCBI Taxonomy" id="66656"/>
    <lineage>
        <taxon>Eukaryota</taxon>
        <taxon>Viridiplantae</taxon>
        <taxon>Streptophyta</taxon>
        <taxon>Embryophyta</taxon>
        <taxon>Tracheophyta</taxon>
        <taxon>Spermatophyta</taxon>
        <taxon>Magnoliopsida</taxon>
        <taxon>eudicotyledons</taxon>
        <taxon>Gunneridae</taxon>
        <taxon>Pentapetalae</taxon>
        <taxon>rosids</taxon>
        <taxon>malvids</taxon>
        <taxon>Malvales</taxon>
        <taxon>Malvaceae</taxon>
        <taxon>Helicteroideae</taxon>
        <taxon>Durio</taxon>
    </lineage>
</organism>
<evidence type="ECO:0000256" key="2">
    <source>
        <dbReference type="SAM" id="SignalP"/>
    </source>
</evidence>
<dbReference type="KEGG" id="dzi:111298334"/>
<accession>A0A6P5Z8L4</accession>
<dbReference type="AlphaFoldDB" id="A0A6P5Z8L4"/>
<protein>
    <submittedName>
        <fullName evidence="4">TPD1 protein homolog 1-like</fullName>
    </submittedName>
</protein>
<dbReference type="PANTHER" id="PTHR33184:SF72">
    <property type="entry name" value="BETA-1,3-N-ACETYLGLUCOSAMINYLTRANSFERASE FAMILY PROTEIN"/>
    <property type="match status" value="1"/>
</dbReference>
<dbReference type="PANTHER" id="PTHR33184">
    <property type="entry name" value="PROTEIN TAPETUM DETERMINANT 1-LIKE-RELATED"/>
    <property type="match status" value="1"/>
</dbReference>
<sequence>MAAILNLIFAVLFLSLIGQGHCQCSLDNIKISHSQTGKTVENKPEWKVTISNRCSCSQSELKLSCNGFQTVETIDPSVLAKSGGECLVNNGQPVPPFGDFNFNYAWDTSFPFSPLSSHINCS</sequence>
<evidence type="ECO:0000256" key="1">
    <source>
        <dbReference type="ARBA" id="ARBA00022729"/>
    </source>
</evidence>
<keyword evidence="3" id="KW-1185">Reference proteome</keyword>
<dbReference type="OrthoDB" id="603213at2759"/>
<dbReference type="Pfam" id="PF24068">
    <property type="entry name" value="TPD1_C"/>
    <property type="match status" value="1"/>
</dbReference>
<feature type="signal peptide" evidence="2">
    <location>
        <begin position="1"/>
        <end position="22"/>
    </location>
</feature>
<gene>
    <name evidence="4" type="primary">LOC111298334</name>
</gene>
<reference evidence="4" key="1">
    <citation type="submission" date="2025-08" db="UniProtKB">
        <authorList>
            <consortium name="RefSeq"/>
        </authorList>
    </citation>
    <scope>IDENTIFICATION</scope>
    <source>
        <tissue evidence="4">Fruit stalk</tissue>
    </source>
</reference>
<dbReference type="RefSeq" id="XP_022748827.1">
    <property type="nucleotide sequence ID" value="XM_022893092.1"/>
</dbReference>